<dbReference type="InterPro" id="IPR023214">
    <property type="entry name" value="HAD_sf"/>
</dbReference>
<dbReference type="SFLD" id="SFLDS00003">
    <property type="entry name" value="Haloacid_Dehalogenase"/>
    <property type="match status" value="1"/>
</dbReference>
<dbReference type="SFLD" id="SFLDG01135">
    <property type="entry name" value="C1.5.6:_HAD__Beta-PGM__Phospha"/>
    <property type="match status" value="1"/>
</dbReference>
<dbReference type="Gene3D" id="1.10.150.240">
    <property type="entry name" value="Putative phosphatase, domain 2"/>
    <property type="match status" value="1"/>
</dbReference>
<protein>
    <submittedName>
        <fullName evidence="1">Noncanonical pyrimidine nucleotidase, YjjG family</fullName>
    </submittedName>
</protein>
<dbReference type="SUPFAM" id="SSF56784">
    <property type="entry name" value="HAD-like"/>
    <property type="match status" value="1"/>
</dbReference>
<proteinExistence type="predicted"/>
<dbReference type="EMBL" id="JAAEAA010000034">
    <property type="protein sequence ID" value="NDK57676.1"/>
    <property type="molecule type" value="Genomic_DNA"/>
</dbReference>
<name>A0A6B2H946_9BACT</name>
<dbReference type="Gene3D" id="3.40.50.1000">
    <property type="entry name" value="HAD superfamily/HAD-like"/>
    <property type="match status" value="1"/>
</dbReference>
<sequence length="233" mass="27077">MKTYTHILFDLDHTLWDFEKNSEETLYTLFDEYDLAAFGKFDSSSFYKKYKFVNNLLWDQYNKGKINQQELREQRFIKTLTGLGLEAHQVPKGLSEAYTDLCPTKTAVFPYTHEVLAYLQPKYGLHIITNGFKEVQAIKMSASNLHGYFKEVVTSECCGYKKPDKRMFEHALERINVNPEECLMIGDNIECDVEGARLAGIDQVYFNPEKTKAKLKPKPTYEIHCLSQLQEIL</sequence>
<dbReference type="RefSeq" id="WP_162347735.1">
    <property type="nucleotide sequence ID" value="NZ_JAAEAA010000034.1"/>
</dbReference>
<dbReference type="AlphaFoldDB" id="A0A6B2H946"/>
<dbReference type="NCBIfam" id="TIGR01549">
    <property type="entry name" value="HAD-SF-IA-v1"/>
    <property type="match status" value="1"/>
</dbReference>
<dbReference type="InterPro" id="IPR011951">
    <property type="entry name" value="HAD-SF_hydro_IA_YjjG/PynA"/>
</dbReference>
<accession>A0A6B2H946</accession>
<evidence type="ECO:0000313" key="2">
    <source>
        <dbReference type="Proteomes" id="UP000478546"/>
    </source>
</evidence>
<dbReference type="InterPro" id="IPR052550">
    <property type="entry name" value="Pyrimidine_5'-ntase_YjjG"/>
</dbReference>
<reference evidence="1 2" key="1">
    <citation type="submission" date="2020-01" db="EMBL/GenBank/DDBJ databases">
        <authorList>
            <person name="Kim M.K."/>
        </authorList>
    </citation>
    <scope>NUCLEOTIDE SEQUENCE [LARGE SCALE GENOMIC DNA]</scope>
    <source>
        <strain evidence="1 2">BT213</strain>
    </source>
</reference>
<dbReference type="InterPro" id="IPR006439">
    <property type="entry name" value="HAD-SF_hydro_IA"/>
</dbReference>
<dbReference type="PANTHER" id="PTHR47478:SF1">
    <property type="entry name" value="PYRIMIDINE 5'-NUCLEOTIDASE YJJG"/>
    <property type="match status" value="1"/>
</dbReference>
<dbReference type="NCBIfam" id="TIGR01509">
    <property type="entry name" value="HAD-SF-IA-v3"/>
    <property type="match status" value="1"/>
</dbReference>
<evidence type="ECO:0000313" key="1">
    <source>
        <dbReference type="EMBL" id="NDK57676.1"/>
    </source>
</evidence>
<organism evidence="1 2">
    <name type="scientific">Pontibacter fetidus</name>
    <dbReference type="NCBI Taxonomy" id="2700082"/>
    <lineage>
        <taxon>Bacteria</taxon>
        <taxon>Pseudomonadati</taxon>
        <taxon>Bacteroidota</taxon>
        <taxon>Cytophagia</taxon>
        <taxon>Cytophagales</taxon>
        <taxon>Hymenobacteraceae</taxon>
        <taxon>Pontibacter</taxon>
    </lineage>
</organism>
<dbReference type="InterPro" id="IPR023198">
    <property type="entry name" value="PGP-like_dom2"/>
</dbReference>
<dbReference type="SFLD" id="SFLDG01129">
    <property type="entry name" value="C1.5:_HAD__Beta-PGM__Phosphata"/>
    <property type="match status" value="1"/>
</dbReference>
<dbReference type="GO" id="GO:0008253">
    <property type="term" value="F:5'-nucleotidase activity"/>
    <property type="evidence" value="ECO:0007669"/>
    <property type="project" value="InterPro"/>
</dbReference>
<dbReference type="Proteomes" id="UP000478546">
    <property type="component" value="Unassembled WGS sequence"/>
</dbReference>
<dbReference type="PANTHER" id="PTHR47478">
    <property type="match status" value="1"/>
</dbReference>
<comment type="caution">
    <text evidence="1">The sequence shown here is derived from an EMBL/GenBank/DDBJ whole genome shotgun (WGS) entry which is preliminary data.</text>
</comment>
<keyword evidence="2" id="KW-1185">Reference proteome</keyword>
<dbReference type="NCBIfam" id="TIGR02254">
    <property type="entry name" value="YjjG_YfnB"/>
    <property type="match status" value="1"/>
</dbReference>
<dbReference type="Pfam" id="PF00702">
    <property type="entry name" value="Hydrolase"/>
    <property type="match status" value="1"/>
</dbReference>
<dbReference type="InterPro" id="IPR036412">
    <property type="entry name" value="HAD-like_sf"/>
</dbReference>
<gene>
    <name evidence="1" type="ORF">GWO68_17250</name>
</gene>